<accession>A0ABQ7WT26</accession>
<organism evidence="1 2">
    <name type="scientific">Solanum tuberosum</name>
    <name type="common">Potato</name>
    <dbReference type="NCBI Taxonomy" id="4113"/>
    <lineage>
        <taxon>Eukaryota</taxon>
        <taxon>Viridiplantae</taxon>
        <taxon>Streptophyta</taxon>
        <taxon>Embryophyta</taxon>
        <taxon>Tracheophyta</taxon>
        <taxon>Spermatophyta</taxon>
        <taxon>Magnoliopsida</taxon>
        <taxon>eudicotyledons</taxon>
        <taxon>Gunneridae</taxon>
        <taxon>Pentapetalae</taxon>
        <taxon>asterids</taxon>
        <taxon>lamiids</taxon>
        <taxon>Solanales</taxon>
        <taxon>Solanaceae</taxon>
        <taxon>Solanoideae</taxon>
        <taxon>Solaneae</taxon>
        <taxon>Solanum</taxon>
    </lineage>
</organism>
<gene>
    <name evidence="1" type="ORF">KY290_003505</name>
</gene>
<dbReference type="Proteomes" id="UP000826656">
    <property type="component" value="Unassembled WGS sequence"/>
</dbReference>
<name>A0ABQ7WT26_SOLTU</name>
<keyword evidence="2" id="KW-1185">Reference proteome</keyword>
<comment type="caution">
    <text evidence="1">The sequence shown here is derived from an EMBL/GenBank/DDBJ whole genome shotgun (WGS) entry which is preliminary data.</text>
</comment>
<protein>
    <submittedName>
        <fullName evidence="1">Uncharacterized protein</fullName>
    </submittedName>
</protein>
<evidence type="ECO:0000313" key="2">
    <source>
        <dbReference type="Proteomes" id="UP000826656"/>
    </source>
</evidence>
<proteinExistence type="predicted"/>
<reference evidence="1 2" key="1">
    <citation type="journal article" date="2021" name="bioRxiv">
        <title>Chromosome-scale and haplotype-resolved genome assembly of a tetraploid potato cultivar.</title>
        <authorList>
            <person name="Sun H."/>
            <person name="Jiao W.-B."/>
            <person name="Krause K."/>
            <person name="Campoy J.A."/>
            <person name="Goel M."/>
            <person name="Folz-Donahue K."/>
            <person name="Kukat C."/>
            <person name="Huettel B."/>
            <person name="Schneeberger K."/>
        </authorList>
    </citation>
    <scope>NUCLEOTIDE SEQUENCE [LARGE SCALE GENOMIC DNA]</scope>
    <source>
        <strain evidence="1">SolTubOtavaFocal</strain>
        <tissue evidence="1">Leaves</tissue>
    </source>
</reference>
<dbReference type="EMBL" id="JAIVGD010000001">
    <property type="protein sequence ID" value="KAH0783907.1"/>
    <property type="molecule type" value="Genomic_DNA"/>
</dbReference>
<sequence length="171" mass="19356">MREIMNEAGELERIQVGRKLDKVEVANRRRNLIELGGGGRYIHVGEEEVERAVVQRGSRMEVNIVVQSNMMYQELLMSFRRGNFERSLNASLIVIFTKKEGTSSIGDYKPISLVGSIYKISKILDVALVDNEVVDSREKQGEPCVVCKLNFAELNEDLTVLVDFDLLKCTC</sequence>
<evidence type="ECO:0000313" key="1">
    <source>
        <dbReference type="EMBL" id="KAH0783907.1"/>
    </source>
</evidence>